<sequence length="63" mass="6869">MLIGPRPQKARIVNASSTSTGQQAPQYYAPTNIQATKHTFFISLPDDQWSMDSGATSHMTDNG</sequence>
<protein>
    <submittedName>
        <fullName evidence="1">Uncharacterized protein</fullName>
    </submittedName>
</protein>
<gene>
    <name evidence="1" type="ORF">L195_g055296</name>
</gene>
<proteinExistence type="predicted"/>
<evidence type="ECO:0000313" key="2">
    <source>
        <dbReference type="Proteomes" id="UP000236291"/>
    </source>
</evidence>
<name>A0A2K3KKN6_TRIPR</name>
<dbReference type="AlphaFoldDB" id="A0A2K3KKN6"/>
<feature type="non-terminal residue" evidence="1">
    <location>
        <position position="63"/>
    </location>
</feature>
<reference evidence="1 2" key="2">
    <citation type="journal article" date="2017" name="Front. Plant Sci.">
        <title>Gene Classification and Mining of Molecular Markers Useful in Red Clover (Trifolium pratense) Breeding.</title>
        <authorList>
            <person name="Istvanek J."/>
            <person name="Dluhosova J."/>
            <person name="Dluhos P."/>
            <person name="Patkova L."/>
            <person name="Nedelnik J."/>
            <person name="Repkova J."/>
        </authorList>
    </citation>
    <scope>NUCLEOTIDE SEQUENCE [LARGE SCALE GENOMIC DNA]</scope>
    <source>
        <strain evidence="2">cv. Tatra</strain>
        <tissue evidence="1">Young leaves</tissue>
    </source>
</reference>
<dbReference type="Proteomes" id="UP000236291">
    <property type="component" value="Unassembled WGS sequence"/>
</dbReference>
<reference evidence="1 2" key="1">
    <citation type="journal article" date="2014" name="Am. J. Bot.">
        <title>Genome assembly and annotation for red clover (Trifolium pratense; Fabaceae).</title>
        <authorList>
            <person name="Istvanek J."/>
            <person name="Jaros M."/>
            <person name="Krenek A."/>
            <person name="Repkova J."/>
        </authorList>
    </citation>
    <scope>NUCLEOTIDE SEQUENCE [LARGE SCALE GENOMIC DNA]</scope>
    <source>
        <strain evidence="2">cv. Tatra</strain>
        <tissue evidence="1">Young leaves</tissue>
    </source>
</reference>
<evidence type="ECO:0000313" key="1">
    <source>
        <dbReference type="EMBL" id="PNX66819.1"/>
    </source>
</evidence>
<organism evidence="1 2">
    <name type="scientific">Trifolium pratense</name>
    <name type="common">Red clover</name>
    <dbReference type="NCBI Taxonomy" id="57577"/>
    <lineage>
        <taxon>Eukaryota</taxon>
        <taxon>Viridiplantae</taxon>
        <taxon>Streptophyta</taxon>
        <taxon>Embryophyta</taxon>
        <taxon>Tracheophyta</taxon>
        <taxon>Spermatophyta</taxon>
        <taxon>Magnoliopsida</taxon>
        <taxon>eudicotyledons</taxon>
        <taxon>Gunneridae</taxon>
        <taxon>Pentapetalae</taxon>
        <taxon>rosids</taxon>
        <taxon>fabids</taxon>
        <taxon>Fabales</taxon>
        <taxon>Fabaceae</taxon>
        <taxon>Papilionoideae</taxon>
        <taxon>50 kb inversion clade</taxon>
        <taxon>NPAAA clade</taxon>
        <taxon>Hologalegina</taxon>
        <taxon>IRL clade</taxon>
        <taxon>Trifolieae</taxon>
        <taxon>Trifolium</taxon>
    </lineage>
</organism>
<dbReference type="EMBL" id="ASHM01100194">
    <property type="protein sequence ID" value="PNX66819.1"/>
    <property type="molecule type" value="Genomic_DNA"/>
</dbReference>
<comment type="caution">
    <text evidence="1">The sequence shown here is derived from an EMBL/GenBank/DDBJ whole genome shotgun (WGS) entry which is preliminary data.</text>
</comment>
<accession>A0A2K3KKN6</accession>